<dbReference type="EMBL" id="JABFUD020000010">
    <property type="protein sequence ID" value="KAI5074651.1"/>
    <property type="molecule type" value="Genomic_DNA"/>
</dbReference>
<gene>
    <name evidence="1" type="ORF">GOP47_0010612</name>
</gene>
<organism evidence="1 2">
    <name type="scientific">Adiantum capillus-veneris</name>
    <name type="common">Maidenhair fern</name>
    <dbReference type="NCBI Taxonomy" id="13818"/>
    <lineage>
        <taxon>Eukaryota</taxon>
        <taxon>Viridiplantae</taxon>
        <taxon>Streptophyta</taxon>
        <taxon>Embryophyta</taxon>
        <taxon>Tracheophyta</taxon>
        <taxon>Polypodiopsida</taxon>
        <taxon>Polypodiidae</taxon>
        <taxon>Polypodiales</taxon>
        <taxon>Pteridineae</taxon>
        <taxon>Pteridaceae</taxon>
        <taxon>Vittarioideae</taxon>
        <taxon>Adiantum</taxon>
    </lineage>
</organism>
<evidence type="ECO:0000313" key="1">
    <source>
        <dbReference type="EMBL" id="KAI5074651.1"/>
    </source>
</evidence>
<name>A0A9D4ZIW8_ADICA</name>
<protein>
    <submittedName>
        <fullName evidence="1">Uncharacterized protein</fullName>
    </submittedName>
</protein>
<evidence type="ECO:0000313" key="2">
    <source>
        <dbReference type="Proteomes" id="UP000886520"/>
    </source>
</evidence>
<reference evidence="1" key="1">
    <citation type="submission" date="2021-01" db="EMBL/GenBank/DDBJ databases">
        <title>Adiantum capillus-veneris genome.</title>
        <authorList>
            <person name="Fang Y."/>
            <person name="Liao Q."/>
        </authorList>
    </citation>
    <scope>NUCLEOTIDE SEQUENCE</scope>
    <source>
        <strain evidence="1">H3</strain>
        <tissue evidence="1">Leaf</tissue>
    </source>
</reference>
<sequence>MVSDCFSAEVKPVTRKGWLLTQGCQSDNHTITSRAIIRAICPTHAPQPAPQVLVECCPRGCAAQVLLLSLRCWEL</sequence>
<comment type="caution">
    <text evidence="1">The sequence shown here is derived from an EMBL/GenBank/DDBJ whole genome shotgun (WGS) entry which is preliminary data.</text>
</comment>
<proteinExistence type="predicted"/>
<dbReference type="Proteomes" id="UP000886520">
    <property type="component" value="Chromosome 10"/>
</dbReference>
<accession>A0A9D4ZIW8</accession>
<keyword evidence="2" id="KW-1185">Reference proteome</keyword>
<dbReference type="AlphaFoldDB" id="A0A9D4ZIW8"/>